<dbReference type="PIRSF" id="PIRSF018148">
    <property type="entry name" value="UCP018148_CBS_YBR214w"/>
    <property type="match status" value="1"/>
</dbReference>
<comment type="caution">
    <text evidence="13">The sequence shown here is derived from an EMBL/GenBank/DDBJ whole genome shotgun (WGS) entry which is preliminary data.</text>
</comment>
<dbReference type="CDD" id="cd02205">
    <property type="entry name" value="CBS_pair_SF"/>
    <property type="match status" value="1"/>
</dbReference>
<gene>
    <name evidence="13" type="primary">SDS23</name>
    <name evidence="13" type="ORF">OHK93_000114</name>
</gene>
<evidence type="ECO:0000256" key="10">
    <source>
        <dbReference type="PROSITE-ProRule" id="PRU00703"/>
    </source>
</evidence>
<dbReference type="EMBL" id="JAPUFD010000001">
    <property type="protein sequence ID" value="MDI1484980.1"/>
    <property type="molecule type" value="Genomic_DNA"/>
</dbReference>
<evidence type="ECO:0000313" key="13">
    <source>
        <dbReference type="EMBL" id="MDI1484980.1"/>
    </source>
</evidence>
<accession>A0AA43TS75</accession>
<feature type="compositionally biased region" description="Polar residues" evidence="11">
    <location>
        <begin position="434"/>
        <end position="448"/>
    </location>
</feature>
<reference evidence="13" key="1">
    <citation type="journal article" date="2023" name="Genome Biol. Evol.">
        <title>First Whole Genome Sequence and Flow Cytometry Genome Size Data for the Lichen-Forming Fungus Ramalina farinacea (Ascomycota).</title>
        <authorList>
            <person name="Llewellyn T."/>
            <person name="Mian S."/>
            <person name="Hill R."/>
            <person name="Leitch I.J."/>
            <person name="Gaya E."/>
        </authorList>
    </citation>
    <scope>NUCLEOTIDE SEQUENCE</scope>
    <source>
        <strain evidence="13">LIQ254RAFAR</strain>
    </source>
</reference>
<comment type="function">
    <text evidence="1 9">Involved in DNA replication and cell separation.</text>
</comment>
<dbReference type="Proteomes" id="UP001161017">
    <property type="component" value="Unassembled WGS sequence"/>
</dbReference>
<dbReference type="SUPFAM" id="SSF54631">
    <property type="entry name" value="CBS-domain pair"/>
    <property type="match status" value="2"/>
</dbReference>
<feature type="region of interest" description="Disordered" evidence="11">
    <location>
        <begin position="352"/>
        <end position="461"/>
    </location>
</feature>
<dbReference type="InterPro" id="IPR016711">
    <property type="entry name" value="Ssd23"/>
</dbReference>
<feature type="domain" description="CBS" evidence="12">
    <location>
        <begin position="166"/>
        <end position="222"/>
    </location>
</feature>
<evidence type="ECO:0000256" key="6">
    <source>
        <dbReference type="ARBA" id="ARBA00022490"/>
    </source>
</evidence>
<evidence type="ECO:0000256" key="5">
    <source>
        <dbReference type="ARBA" id="ARBA00020584"/>
    </source>
</evidence>
<feature type="region of interest" description="Disordered" evidence="11">
    <location>
        <begin position="1"/>
        <end position="31"/>
    </location>
</feature>
<evidence type="ECO:0000256" key="11">
    <source>
        <dbReference type="SAM" id="MobiDB-lite"/>
    </source>
</evidence>
<evidence type="ECO:0000256" key="3">
    <source>
        <dbReference type="ARBA" id="ARBA00006624"/>
    </source>
</evidence>
<evidence type="ECO:0000256" key="2">
    <source>
        <dbReference type="ARBA" id="ARBA00004496"/>
    </source>
</evidence>
<keyword evidence="6 9" id="KW-0963">Cytoplasm</keyword>
<dbReference type="InterPro" id="IPR050511">
    <property type="entry name" value="AMPK_gamma/SDS23_families"/>
</dbReference>
<feature type="region of interest" description="Disordered" evidence="11">
    <location>
        <begin position="491"/>
        <end position="518"/>
    </location>
</feature>
<evidence type="ECO:0000256" key="9">
    <source>
        <dbReference type="PIRNR" id="PIRNR018148"/>
    </source>
</evidence>
<dbReference type="Pfam" id="PF00571">
    <property type="entry name" value="CBS"/>
    <property type="match status" value="2"/>
</dbReference>
<sequence length="533" mass="57451">MRLSPPPPGGHAHRSSFTDQLRRVPSSPSRQRHMSLSQIQVQELLNNPPTAGQADPRFAGRDWQHIGVGELVDLEDLQFVEWETGIEEATNMLTQSDMSVLLVRSSKTDKSAVATFDYRDLTQYLLFATGQLQPSTDEHLHIFQSLAKKAQGGQKIPLEDAKSLGGKEPFITLPHTADLTAAVELFGGGVHRIIVVKEGGNEVVGVLSQLRLVKFLWENGRSFPVIDQLYGGEIQDLAIGSQNIISINGDRPLNEALTLMNNEGVSSLAVVDNQFNVVGNISNVDVKLLTKSSSAPLLENTCIHFISVILSTRGMNDGKDSYPVFYVNPYSTLAHTVAKLVATKSHRMWVVESSTPNSSAPSTPLPHQTTHHHHNRTPSTSSINSKELITSSSSSGAPLSTTLSAPATLPPTSQHHSTPITIAHPPAAPHPPHLTTSFPQANPPFQHTPSAPSVSASALPGQNMSGRLTGVVSLTDVLNLFAKSTGLHPGDLEVARQQRRRGSSSSSRSTTGVRASLEGVRRENLGVDAALRR</sequence>
<dbReference type="PROSITE" id="PS51371">
    <property type="entry name" value="CBS"/>
    <property type="match status" value="2"/>
</dbReference>
<dbReference type="PANTHER" id="PTHR13780:SF36">
    <property type="entry name" value="CBS DOMAIN-CONTAINING PROTEIN"/>
    <property type="match status" value="1"/>
</dbReference>
<organism evidence="13 14">
    <name type="scientific">Ramalina farinacea</name>
    <dbReference type="NCBI Taxonomy" id="258253"/>
    <lineage>
        <taxon>Eukaryota</taxon>
        <taxon>Fungi</taxon>
        <taxon>Dikarya</taxon>
        <taxon>Ascomycota</taxon>
        <taxon>Pezizomycotina</taxon>
        <taxon>Lecanoromycetes</taxon>
        <taxon>OSLEUM clade</taxon>
        <taxon>Lecanoromycetidae</taxon>
        <taxon>Lecanorales</taxon>
        <taxon>Lecanorineae</taxon>
        <taxon>Ramalinaceae</taxon>
        <taxon>Ramalina</taxon>
    </lineage>
</organism>
<comment type="subcellular location">
    <subcellularLocation>
        <location evidence="2 9">Cytoplasm</location>
    </subcellularLocation>
</comment>
<evidence type="ECO:0000256" key="1">
    <source>
        <dbReference type="ARBA" id="ARBA00002656"/>
    </source>
</evidence>
<dbReference type="SMART" id="SM00116">
    <property type="entry name" value="CBS"/>
    <property type="match status" value="2"/>
</dbReference>
<evidence type="ECO:0000256" key="4">
    <source>
        <dbReference type="ARBA" id="ARBA00014106"/>
    </source>
</evidence>
<dbReference type="Gene3D" id="3.10.580.10">
    <property type="entry name" value="CBS-domain"/>
    <property type="match status" value="2"/>
</dbReference>
<feature type="compositionally biased region" description="Low complexity" evidence="11">
    <location>
        <begin position="503"/>
        <end position="516"/>
    </location>
</feature>
<evidence type="ECO:0000313" key="14">
    <source>
        <dbReference type="Proteomes" id="UP001161017"/>
    </source>
</evidence>
<protein>
    <recommendedName>
        <fullName evidence="4">Protein SDS23</fullName>
    </recommendedName>
    <alternativeName>
        <fullName evidence="5">Protein sds23</fullName>
    </alternativeName>
</protein>
<dbReference type="InterPro" id="IPR046342">
    <property type="entry name" value="CBS_dom_sf"/>
</dbReference>
<keyword evidence="7" id="KW-0677">Repeat</keyword>
<dbReference type="GO" id="GO:0030071">
    <property type="term" value="P:regulation of mitotic metaphase/anaphase transition"/>
    <property type="evidence" value="ECO:0007669"/>
    <property type="project" value="InterPro"/>
</dbReference>
<dbReference type="GO" id="GO:0005737">
    <property type="term" value="C:cytoplasm"/>
    <property type="evidence" value="ECO:0007669"/>
    <property type="project" value="UniProtKB-SubCell"/>
</dbReference>
<evidence type="ECO:0000256" key="8">
    <source>
        <dbReference type="ARBA" id="ARBA00023122"/>
    </source>
</evidence>
<proteinExistence type="inferred from homology"/>
<dbReference type="GO" id="GO:0042149">
    <property type="term" value="P:cellular response to glucose starvation"/>
    <property type="evidence" value="ECO:0007669"/>
    <property type="project" value="UniProtKB-UniRule"/>
</dbReference>
<comment type="similarity">
    <text evidence="3 9">Belongs to the SDS23 family.</text>
</comment>
<dbReference type="PANTHER" id="PTHR13780">
    <property type="entry name" value="AMP-ACTIVATED PROTEIN KINASE, GAMMA REGULATORY SUBUNIT"/>
    <property type="match status" value="1"/>
</dbReference>
<feature type="domain" description="CBS" evidence="12">
    <location>
        <begin position="240"/>
        <end position="297"/>
    </location>
</feature>
<evidence type="ECO:0000256" key="7">
    <source>
        <dbReference type="ARBA" id="ARBA00022737"/>
    </source>
</evidence>
<keyword evidence="8 10" id="KW-0129">CBS domain</keyword>
<dbReference type="GO" id="GO:0004865">
    <property type="term" value="F:protein serine/threonine phosphatase inhibitor activity"/>
    <property type="evidence" value="ECO:0007669"/>
    <property type="project" value="TreeGrafter"/>
</dbReference>
<feature type="compositionally biased region" description="Low complexity" evidence="11">
    <location>
        <begin position="449"/>
        <end position="460"/>
    </location>
</feature>
<feature type="compositionally biased region" description="Low complexity" evidence="11">
    <location>
        <begin position="388"/>
        <end position="425"/>
    </location>
</feature>
<feature type="compositionally biased region" description="Low complexity" evidence="11">
    <location>
        <begin position="353"/>
        <end position="368"/>
    </location>
</feature>
<dbReference type="AlphaFoldDB" id="A0AA43TS75"/>
<dbReference type="InterPro" id="IPR000644">
    <property type="entry name" value="CBS_dom"/>
</dbReference>
<keyword evidence="14" id="KW-1185">Reference proteome</keyword>
<name>A0AA43TS75_9LECA</name>
<evidence type="ECO:0000259" key="12">
    <source>
        <dbReference type="PROSITE" id="PS51371"/>
    </source>
</evidence>